<dbReference type="InterPro" id="IPR051257">
    <property type="entry name" value="Diverse_CBS-Domain"/>
</dbReference>
<sequence length="226" mass="25003">MRRLRIRDVMTPDVRSVRRTTPVKDVAVILAGRHVSAVPVVDDERTVVGVVSEADLLPKQVPPGRWALRRSRARYGARTAEQIMSAPARTIGADESIVEAARVMTHEHMKRLPVVDRYGKLMGIVSRSDLVALFVRDDESLREEIVRTVFVEVLMLSGKQAEAAVDITDGVATLTGELERKSLVPIAVALTRRVPGVVDVVDHLTFASDDTHLKPTEPTNRGILHR</sequence>
<feature type="domain" description="CBS" evidence="4">
    <location>
        <begin position="10"/>
        <end position="68"/>
    </location>
</feature>
<dbReference type="RefSeq" id="WP_168511013.1">
    <property type="nucleotide sequence ID" value="NZ_JAAXLS010000001.1"/>
</dbReference>
<accession>A0ABX1IWW3</accession>
<dbReference type="CDD" id="cd04586">
    <property type="entry name" value="CBS_pair_BON_assoc"/>
    <property type="match status" value="1"/>
</dbReference>
<dbReference type="Pfam" id="PF04972">
    <property type="entry name" value="BON"/>
    <property type="match status" value="1"/>
</dbReference>
<protein>
    <submittedName>
        <fullName evidence="5">CBS domain-containing protein</fullName>
    </submittedName>
</protein>
<evidence type="ECO:0000256" key="1">
    <source>
        <dbReference type="ARBA" id="ARBA00023122"/>
    </source>
</evidence>
<keyword evidence="1 2" id="KW-0129">CBS domain</keyword>
<dbReference type="Gene3D" id="3.10.580.10">
    <property type="entry name" value="CBS-domain"/>
    <property type="match status" value="1"/>
</dbReference>
<feature type="domain" description="CBS" evidence="4">
    <location>
        <begin position="84"/>
        <end position="140"/>
    </location>
</feature>
<feature type="domain" description="BON" evidence="3">
    <location>
        <begin position="137"/>
        <end position="208"/>
    </location>
</feature>
<keyword evidence="6" id="KW-1185">Reference proteome</keyword>
<dbReference type="InterPro" id="IPR000644">
    <property type="entry name" value="CBS_dom"/>
</dbReference>
<dbReference type="PANTHER" id="PTHR43080">
    <property type="entry name" value="CBS DOMAIN-CONTAINING PROTEIN CBSX3, MITOCHONDRIAL"/>
    <property type="match status" value="1"/>
</dbReference>
<name>A0ABX1IWW3_9PSEU</name>
<dbReference type="InterPro" id="IPR007055">
    <property type="entry name" value="BON_dom"/>
</dbReference>
<comment type="caution">
    <text evidence="5">The sequence shown here is derived from an EMBL/GenBank/DDBJ whole genome shotgun (WGS) entry which is preliminary data.</text>
</comment>
<proteinExistence type="predicted"/>
<evidence type="ECO:0000259" key="4">
    <source>
        <dbReference type="PROSITE" id="PS51371"/>
    </source>
</evidence>
<dbReference type="PIRSF" id="PIRSF036990">
    <property type="entry name" value="UCP036990_CBS_BON"/>
    <property type="match status" value="1"/>
</dbReference>
<evidence type="ECO:0000313" key="5">
    <source>
        <dbReference type="EMBL" id="NKQ51824.1"/>
    </source>
</evidence>
<dbReference type="SMART" id="SM00116">
    <property type="entry name" value="CBS"/>
    <property type="match status" value="2"/>
</dbReference>
<evidence type="ECO:0000256" key="2">
    <source>
        <dbReference type="PROSITE-ProRule" id="PRU00703"/>
    </source>
</evidence>
<dbReference type="Pfam" id="PF00571">
    <property type="entry name" value="CBS"/>
    <property type="match status" value="2"/>
</dbReference>
<dbReference type="InterPro" id="IPR046342">
    <property type="entry name" value="CBS_dom_sf"/>
</dbReference>
<dbReference type="EMBL" id="JAAXLS010000001">
    <property type="protein sequence ID" value="NKQ51824.1"/>
    <property type="molecule type" value="Genomic_DNA"/>
</dbReference>
<dbReference type="Proteomes" id="UP000715441">
    <property type="component" value="Unassembled WGS sequence"/>
</dbReference>
<dbReference type="PROSITE" id="PS50914">
    <property type="entry name" value="BON"/>
    <property type="match status" value="1"/>
</dbReference>
<evidence type="ECO:0000259" key="3">
    <source>
        <dbReference type="PROSITE" id="PS50914"/>
    </source>
</evidence>
<dbReference type="PROSITE" id="PS51371">
    <property type="entry name" value="CBS"/>
    <property type="match status" value="2"/>
</dbReference>
<dbReference type="InterPro" id="IPR017080">
    <property type="entry name" value="UCP036990_CBS_BON"/>
</dbReference>
<evidence type="ECO:0000313" key="6">
    <source>
        <dbReference type="Proteomes" id="UP000715441"/>
    </source>
</evidence>
<organism evidence="5 6">
    <name type="scientific">Amycolatopsis acididurans</name>
    <dbReference type="NCBI Taxonomy" id="2724524"/>
    <lineage>
        <taxon>Bacteria</taxon>
        <taxon>Bacillati</taxon>
        <taxon>Actinomycetota</taxon>
        <taxon>Actinomycetes</taxon>
        <taxon>Pseudonocardiales</taxon>
        <taxon>Pseudonocardiaceae</taxon>
        <taxon>Amycolatopsis</taxon>
    </lineage>
</organism>
<reference evidence="5 6" key="1">
    <citation type="submission" date="2020-04" db="EMBL/GenBank/DDBJ databases">
        <title>Novel species.</title>
        <authorList>
            <person name="Teo W.F.A."/>
            <person name="Lipun K."/>
            <person name="Srisuk N."/>
            <person name="Duangmal K."/>
        </authorList>
    </citation>
    <scope>NUCLEOTIDE SEQUENCE [LARGE SCALE GENOMIC DNA]</scope>
    <source>
        <strain evidence="5 6">K13G38</strain>
    </source>
</reference>
<gene>
    <name evidence="5" type="ORF">HFP15_02890</name>
</gene>
<dbReference type="SUPFAM" id="SSF54631">
    <property type="entry name" value="CBS-domain pair"/>
    <property type="match status" value="1"/>
</dbReference>
<dbReference type="PANTHER" id="PTHR43080:SF29">
    <property type="entry name" value="OS02G0818000 PROTEIN"/>
    <property type="match status" value="1"/>
</dbReference>